<dbReference type="AlphaFoldDB" id="J3LW21"/>
<feature type="compositionally biased region" description="Basic and acidic residues" evidence="1">
    <location>
        <begin position="149"/>
        <end position="161"/>
    </location>
</feature>
<proteinExistence type="predicted"/>
<name>J3LW21_ORYBR</name>
<feature type="region of interest" description="Disordered" evidence="1">
    <location>
        <begin position="28"/>
        <end position="58"/>
    </location>
</feature>
<reference evidence="2" key="2">
    <citation type="submission" date="2013-04" db="UniProtKB">
        <authorList>
            <consortium name="EnsemblPlants"/>
        </authorList>
    </citation>
    <scope>IDENTIFICATION</scope>
</reference>
<evidence type="ECO:0000256" key="1">
    <source>
        <dbReference type="SAM" id="MobiDB-lite"/>
    </source>
</evidence>
<evidence type="ECO:0000313" key="2">
    <source>
        <dbReference type="EnsemblPlants" id="OB04G13460.1"/>
    </source>
</evidence>
<organism evidence="2">
    <name type="scientific">Oryza brachyantha</name>
    <name type="common">malo sina</name>
    <dbReference type="NCBI Taxonomy" id="4533"/>
    <lineage>
        <taxon>Eukaryota</taxon>
        <taxon>Viridiplantae</taxon>
        <taxon>Streptophyta</taxon>
        <taxon>Embryophyta</taxon>
        <taxon>Tracheophyta</taxon>
        <taxon>Spermatophyta</taxon>
        <taxon>Magnoliopsida</taxon>
        <taxon>Liliopsida</taxon>
        <taxon>Poales</taxon>
        <taxon>Poaceae</taxon>
        <taxon>BOP clade</taxon>
        <taxon>Oryzoideae</taxon>
        <taxon>Oryzeae</taxon>
        <taxon>Oryzinae</taxon>
        <taxon>Oryza</taxon>
    </lineage>
</organism>
<feature type="region of interest" description="Disordered" evidence="1">
    <location>
        <begin position="149"/>
        <end position="180"/>
    </location>
</feature>
<dbReference type="HOGENOM" id="CLU_053224_1_0_1"/>
<sequence>MPKPRHQATAVGVIESGRMTRGKICPTSALAPRASASTQGAAGSQKKISMEDEEKGSSTVPAMYDVNADIEEEYRLFLENARVYENEDFVVEYGGKVIRYGEAVDDDGCTEVPVEKEKKMVVVISSDESSDDCAMGMTDHTLLECEMPQKKAKNVEDEKKRSILPPDGEEAPIEHAEKNI</sequence>
<protein>
    <submittedName>
        <fullName evidence="2">Uncharacterized protein</fullName>
    </submittedName>
</protein>
<dbReference type="EnsemblPlants" id="OB04G13460.1">
    <property type="protein sequence ID" value="OB04G13460.1"/>
    <property type="gene ID" value="OB04G13460"/>
</dbReference>
<evidence type="ECO:0000313" key="3">
    <source>
        <dbReference type="Proteomes" id="UP000006038"/>
    </source>
</evidence>
<keyword evidence="3" id="KW-1185">Reference proteome</keyword>
<feature type="compositionally biased region" description="Low complexity" evidence="1">
    <location>
        <begin position="34"/>
        <end position="45"/>
    </location>
</feature>
<reference evidence="2" key="1">
    <citation type="journal article" date="2013" name="Nat. Commun.">
        <title>Whole-genome sequencing of Oryza brachyantha reveals mechanisms underlying Oryza genome evolution.</title>
        <authorList>
            <person name="Chen J."/>
            <person name="Huang Q."/>
            <person name="Gao D."/>
            <person name="Wang J."/>
            <person name="Lang Y."/>
            <person name="Liu T."/>
            <person name="Li B."/>
            <person name="Bai Z."/>
            <person name="Luis Goicoechea J."/>
            <person name="Liang C."/>
            <person name="Chen C."/>
            <person name="Zhang W."/>
            <person name="Sun S."/>
            <person name="Liao Y."/>
            <person name="Zhang X."/>
            <person name="Yang L."/>
            <person name="Song C."/>
            <person name="Wang M."/>
            <person name="Shi J."/>
            <person name="Liu G."/>
            <person name="Liu J."/>
            <person name="Zhou H."/>
            <person name="Zhou W."/>
            <person name="Yu Q."/>
            <person name="An N."/>
            <person name="Chen Y."/>
            <person name="Cai Q."/>
            <person name="Wang B."/>
            <person name="Liu B."/>
            <person name="Min J."/>
            <person name="Huang Y."/>
            <person name="Wu H."/>
            <person name="Li Z."/>
            <person name="Zhang Y."/>
            <person name="Yin Y."/>
            <person name="Song W."/>
            <person name="Jiang J."/>
            <person name="Jackson S.A."/>
            <person name="Wing R.A."/>
            <person name="Wang J."/>
            <person name="Chen M."/>
        </authorList>
    </citation>
    <scope>NUCLEOTIDE SEQUENCE [LARGE SCALE GENOMIC DNA]</scope>
    <source>
        <strain evidence="2">cv. IRGC 101232</strain>
    </source>
</reference>
<dbReference type="Proteomes" id="UP000006038">
    <property type="component" value="Chromosome 4"/>
</dbReference>
<accession>J3LW21</accession>
<dbReference type="Gramene" id="OB04G13460.1">
    <property type="protein sequence ID" value="OB04G13460.1"/>
    <property type="gene ID" value="OB04G13460"/>
</dbReference>